<feature type="domain" description="Peptidase S8/S53" evidence="7">
    <location>
        <begin position="278"/>
        <end position="572"/>
    </location>
</feature>
<evidence type="ECO:0000256" key="6">
    <source>
        <dbReference type="SAM" id="MobiDB-lite"/>
    </source>
</evidence>
<keyword evidence="4 5" id="KW-0720">Serine protease</keyword>
<dbReference type="InterPro" id="IPR034074">
    <property type="entry name" value="Y4bN_pept_dom"/>
</dbReference>
<feature type="active site" description="Charge relay system" evidence="5">
    <location>
        <position position="283"/>
    </location>
</feature>
<evidence type="ECO:0000256" key="5">
    <source>
        <dbReference type="PROSITE-ProRule" id="PRU01240"/>
    </source>
</evidence>
<dbReference type="PROSITE" id="PS51892">
    <property type="entry name" value="SUBTILASE"/>
    <property type="match status" value="1"/>
</dbReference>
<name>A0AA42HUA3_9BURK</name>
<dbReference type="RefSeq" id="WP_279860555.1">
    <property type="nucleotide sequence ID" value="NZ_JAODZU010000024.1"/>
</dbReference>
<evidence type="ECO:0000313" key="9">
    <source>
        <dbReference type="Proteomes" id="UP001158297"/>
    </source>
</evidence>
<comment type="caution">
    <text evidence="8">The sequence shown here is derived from an EMBL/GenBank/DDBJ whole genome shotgun (WGS) entry which is preliminary data.</text>
</comment>
<dbReference type="NCBIfam" id="NF042956">
    <property type="entry name" value="IteS_antiphage"/>
    <property type="match status" value="1"/>
</dbReference>
<organism evidence="8 9">
    <name type="scientific">Comamonas aquatica</name>
    <dbReference type="NCBI Taxonomy" id="225991"/>
    <lineage>
        <taxon>Bacteria</taxon>
        <taxon>Pseudomonadati</taxon>
        <taxon>Pseudomonadota</taxon>
        <taxon>Betaproteobacteria</taxon>
        <taxon>Burkholderiales</taxon>
        <taxon>Comamonadaceae</taxon>
        <taxon>Comamonas</taxon>
    </lineage>
</organism>
<dbReference type="InterPro" id="IPR023828">
    <property type="entry name" value="Peptidase_S8_Ser-AS"/>
</dbReference>
<accession>A0AA42HUA3</accession>
<feature type="compositionally biased region" description="Polar residues" evidence="6">
    <location>
        <begin position="14"/>
        <end position="23"/>
    </location>
</feature>
<dbReference type="GO" id="GO:0006508">
    <property type="term" value="P:proteolysis"/>
    <property type="evidence" value="ECO:0007669"/>
    <property type="project" value="UniProtKB-KW"/>
</dbReference>
<evidence type="ECO:0000256" key="4">
    <source>
        <dbReference type="ARBA" id="ARBA00022825"/>
    </source>
</evidence>
<dbReference type="PROSITE" id="PS00138">
    <property type="entry name" value="SUBTILASE_SER"/>
    <property type="match status" value="1"/>
</dbReference>
<dbReference type="GO" id="GO:0004252">
    <property type="term" value="F:serine-type endopeptidase activity"/>
    <property type="evidence" value="ECO:0007669"/>
    <property type="project" value="UniProtKB-UniRule"/>
</dbReference>
<dbReference type="Gene3D" id="3.40.50.200">
    <property type="entry name" value="Peptidase S8/S53 domain"/>
    <property type="match status" value="1"/>
</dbReference>
<keyword evidence="2 5" id="KW-0645">Protease</keyword>
<dbReference type="PANTHER" id="PTHR43806:SF11">
    <property type="entry name" value="CEREVISIN-RELATED"/>
    <property type="match status" value="1"/>
</dbReference>
<feature type="active site" description="Charge relay system" evidence="5">
    <location>
        <position position="313"/>
    </location>
</feature>
<dbReference type="AlphaFoldDB" id="A0AA42HUA3"/>
<dbReference type="InterPro" id="IPR036852">
    <property type="entry name" value="Peptidase_S8/S53_dom_sf"/>
</dbReference>
<dbReference type="InterPro" id="IPR000209">
    <property type="entry name" value="Peptidase_S8/S53_dom"/>
</dbReference>
<feature type="region of interest" description="Disordered" evidence="6">
    <location>
        <begin position="1"/>
        <end position="24"/>
    </location>
</feature>
<evidence type="ECO:0000313" key="8">
    <source>
        <dbReference type="EMBL" id="MDH0364662.1"/>
    </source>
</evidence>
<evidence type="ECO:0000256" key="1">
    <source>
        <dbReference type="ARBA" id="ARBA00011073"/>
    </source>
</evidence>
<dbReference type="SUPFAM" id="SSF52743">
    <property type="entry name" value="Subtilisin-like"/>
    <property type="match status" value="1"/>
</dbReference>
<dbReference type="InterPro" id="IPR049955">
    <property type="entry name" value="IteS-like"/>
</dbReference>
<dbReference type="EMBL" id="JAODZU010000024">
    <property type="protein sequence ID" value="MDH0364662.1"/>
    <property type="molecule type" value="Genomic_DNA"/>
</dbReference>
<evidence type="ECO:0000259" key="7">
    <source>
        <dbReference type="Pfam" id="PF00082"/>
    </source>
</evidence>
<gene>
    <name evidence="8" type="ORF">N7330_16605</name>
</gene>
<proteinExistence type="inferred from homology"/>
<evidence type="ECO:0000256" key="3">
    <source>
        <dbReference type="ARBA" id="ARBA00022801"/>
    </source>
</evidence>
<keyword evidence="3 5" id="KW-0378">Hydrolase</keyword>
<dbReference type="CDD" id="cd04847">
    <property type="entry name" value="Peptidases_S8_Subtilisin_like_2"/>
    <property type="match status" value="1"/>
</dbReference>
<dbReference type="InterPro" id="IPR050131">
    <property type="entry name" value="Peptidase_S8_subtilisin-like"/>
</dbReference>
<comment type="similarity">
    <text evidence="1 5">Belongs to the peptidase S8 family.</text>
</comment>
<evidence type="ECO:0000256" key="2">
    <source>
        <dbReference type="ARBA" id="ARBA00022670"/>
    </source>
</evidence>
<reference evidence="8" key="1">
    <citation type="submission" date="2022-09" db="EMBL/GenBank/DDBJ databases">
        <title>Intensive care unit water sources are persistently colonized with multi-drug resistant bacteria and are the site of extensive horizontal gene transfer of antibiotic resistance genes.</title>
        <authorList>
            <person name="Diorio-Toth L."/>
        </authorList>
    </citation>
    <scope>NUCLEOTIDE SEQUENCE</scope>
    <source>
        <strain evidence="8">GD04130</strain>
    </source>
</reference>
<dbReference type="Proteomes" id="UP001158297">
    <property type="component" value="Unassembled WGS sequence"/>
</dbReference>
<dbReference type="Pfam" id="PF00082">
    <property type="entry name" value="Peptidase_S8"/>
    <property type="match status" value="1"/>
</dbReference>
<protein>
    <submittedName>
        <fullName evidence="8">S8 family peptidase</fullName>
    </submittedName>
</protein>
<sequence length="769" mass="82951">MATKKRQKQERRSGNPSNLSARTENPFIVISHAAPDLQGHGGGGGAGEELVTVDHDFCTALNETLATTINSLTPTLLSYPRLPASLIFRLRERGIAKSHRPLNLIEAASLQPAGHAHIDEMLVGANKTALATLRQLIAQGPNGKLKANLSTLLRIEPWGRSRRNPEGTLALRERGRAILRPHRFHDQETDQITRAALYEQLELLNIAVRTITLGKSEVILLPNLDAVNEERLNVLLEHPAVRTMCADQLVMPVATGAPAMVIPPRMHFLPPPPTGLPTVGVFDTGVAPGHVTLQAWVASSDTYVLPPDTNFEHGSSVASLVAGGGALNPGFPNHPCLVHNVTGLKSSASAIGDLMVDLEAAVTNRPDVKVWNLSLGGTVPCAEQQFSEFAQKLDELSDRFQVLFVVASGNHLTDPRRAWPAELADGEDRISSPADSVRALTVGSVAHVEAEDTVVKIWEPAPYSRRGMGPVFTPKPDIVHYGGNVHLTGNANDPWKAGPSGTGVLTAGNFKAHGYGTSYAAPLASAVAAHTWAALEGNLALPPSPHLVKALLIHAAQISSPELTPTERKYFGAGLPYNAIDVLHDRDDSFTLAFEAHLTPGRFRWRKAPYPVPQALLPGGKFRGEVIITAAYAPPLNGNYGAEYIRANLELNWGFLDGDRFQGRVPWDGEKGTTGLEIQQVEHGGKWSPVKTQRKVFSDGIQGGDAWALQAKMVQRAFELKPDEAMRVAIIVTLRALDGNPDVHAQGIQALNASNWVRTNLPVRVPIHV</sequence>
<feature type="active site" description="Charge relay system" evidence="5">
    <location>
        <position position="518"/>
    </location>
</feature>
<dbReference type="PANTHER" id="PTHR43806">
    <property type="entry name" value="PEPTIDASE S8"/>
    <property type="match status" value="1"/>
</dbReference>